<dbReference type="EMBL" id="CADEHS020000282">
    <property type="protein sequence ID" value="CAG9951403.1"/>
    <property type="molecule type" value="Genomic_DNA"/>
</dbReference>
<proteinExistence type="predicted"/>
<reference evidence="1" key="2">
    <citation type="submission" date="2021-10" db="EMBL/GenBank/DDBJ databases">
        <authorList>
            <person name="Piombo E."/>
        </authorList>
    </citation>
    <scope>NUCLEOTIDE SEQUENCE</scope>
</reference>
<evidence type="ECO:0000313" key="1">
    <source>
        <dbReference type="EMBL" id="CAG9951403.1"/>
    </source>
</evidence>
<gene>
    <name evidence="1" type="ORF">CRV2_00021287</name>
</gene>
<evidence type="ECO:0000313" key="2">
    <source>
        <dbReference type="Proteomes" id="UP000836387"/>
    </source>
</evidence>
<dbReference type="Proteomes" id="UP000836387">
    <property type="component" value="Unassembled WGS sequence"/>
</dbReference>
<comment type="caution">
    <text evidence="1">The sequence shown here is derived from an EMBL/GenBank/DDBJ whole genome shotgun (WGS) entry which is preliminary data.</text>
</comment>
<keyword evidence="2" id="KW-1185">Reference proteome</keyword>
<reference evidence="1" key="1">
    <citation type="submission" date="2020-04" db="EMBL/GenBank/DDBJ databases">
        <authorList>
            <person name="Broberg M."/>
        </authorList>
    </citation>
    <scope>NUCLEOTIDE SEQUENCE</scope>
</reference>
<protein>
    <submittedName>
        <fullName evidence="1">Uncharacterized protein</fullName>
    </submittedName>
</protein>
<accession>A0ACA9UDG0</accession>
<sequence length="179" mass="21212">MRLQEACYRVVKHYDILRTIFVESKGQLWQVSLSEMKPEYEIFNAQSNEIKSSIEKLCEDDLRRSRKLGSSFIRFMTIKHDSGSHKLVLRISHSQFDGYSWPKVLETLSAIYNNQPLLIAPKFAQYIDFCARQKNDSLKYWASRLTDSSFPNWSSTNTDQYRMQPRRQAECKRDNYNAY</sequence>
<organism evidence="1 2">
    <name type="scientific">Clonostachys rosea f. rosea IK726</name>
    <dbReference type="NCBI Taxonomy" id="1349383"/>
    <lineage>
        <taxon>Eukaryota</taxon>
        <taxon>Fungi</taxon>
        <taxon>Dikarya</taxon>
        <taxon>Ascomycota</taxon>
        <taxon>Pezizomycotina</taxon>
        <taxon>Sordariomycetes</taxon>
        <taxon>Hypocreomycetidae</taxon>
        <taxon>Hypocreales</taxon>
        <taxon>Bionectriaceae</taxon>
        <taxon>Clonostachys</taxon>
    </lineage>
</organism>
<name>A0ACA9UDG0_BIOOC</name>